<evidence type="ECO:0000313" key="3">
    <source>
        <dbReference type="EMBL" id="CAL6084786.1"/>
    </source>
</evidence>
<feature type="coiled-coil region" evidence="1">
    <location>
        <begin position="232"/>
        <end position="259"/>
    </location>
</feature>
<name>A0AA86TH79_9EUKA</name>
<feature type="coiled-coil region" evidence="1">
    <location>
        <begin position="4"/>
        <end position="89"/>
    </location>
</feature>
<keyword evidence="4" id="KW-1185">Reference proteome</keyword>
<dbReference type="EMBL" id="CAXDID020000381">
    <property type="protein sequence ID" value="CAL6084786.1"/>
    <property type="molecule type" value="Genomic_DNA"/>
</dbReference>
<reference evidence="2" key="1">
    <citation type="submission" date="2023-06" db="EMBL/GenBank/DDBJ databases">
        <authorList>
            <person name="Kurt Z."/>
        </authorList>
    </citation>
    <scope>NUCLEOTIDE SEQUENCE</scope>
</reference>
<proteinExistence type="predicted"/>
<feature type="coiled-coil region" evidence="1">
    <location>
        <begin position="129"/>
        <end position="177"/>
    </location>
</feature>
<dbReference type="EMBL" id="CATOUU010000089">
    <property type="protein sequence ID" value="CAI9916077.1"/>
    <property type="molecule type" value="Genomic_DNA"/>
</dbReference>
<organism evidence="2">
    <name type="scientific">Hexamita inflata</name>
    <dbReference type="NCBI Taxonomy" id="28002"/>
    <lineage>
        <taxon>Eukaryota</taxon>
        <taxon>Metamonada</taxon>
        <taxon>Diplomonadida</taxon>
        <taxon>Hexamitidae</taxon>
        <taxon>Hexamitinae</taxon>
        <taxon>Hexamita</taxon>
    </lineage>
</organism>
<evidence type="ECO:0000313" key="2">
    <source>
        <dbReference type="EMBL" id="CAI9916077.1"/>
    </source>
</evidence>
<keyword evidence="1" id="KW-0175">Coiled coil</keyword>
<gene>
    <name evidence="2" type="ORF">HINF_LOCUS3722</name>
    <name evidence="3" type="ORF">HINF_LOCUS62373</name>
</gene>
<comment type="caution">
    <text evidence="2">The sequence shown here is derived from an EMBL/GenBank/DDBJ whole genome shotgun (WGS) entry which is preliminary data.</text>
</comment>
<evidence type="ECO:0000313" key="4">
    <source>
        <dbReference type="Proteomes" id="UP001642409"/>
    </source>
</evidence>
<reference evidence="3 4" key="2">
    <citation type="submission" date="2024-07" db="EMBL/GenBank/DDBJ databases">
        <authorList>
            <person name="Akdeniz Z."/>
        </authorList>
    </citation>
    <scope>NUCLEOTIDE SEQUENCE [LARGE SCALE GENOMIC DNA]</scope>
</reference>
<protein>
    <submittedName>
        <fullName evidence="2">Uncharacterized protein</fullName>
    </submittedName>
</protein>
<dbReference type="AlphaFoldDB" id="A0AA86TH79"/>
<evidence type="ECO:0000256" key="1">
    <source>
        <dbReference type="SAM" id="Coils"/>
    </source>
</evidence>
<accession>A0AA86TH79</accession>
<dbReference type="Proteomes" id="UP001642409">
    <property type="component" value="Unassembled WGS sequence"/>
</dbReference>
<sequence>MSEFERLKEQILRKQEQVQHLDDKLIDQQKTIDYLNKQLQQSELEHKQTMAELQQKLNPDDTDALTDELKELRAEIQQKISLIEQRSDEQVKQAVTEAKTYQQHAYQTVKEKLEEREGMKRQQFRKSYIEQLQKEKYELEKELGRQKQLNEHKQLEIQQVEDEVTTLRQTLRQTLTQSISKPLLANTSNNSGRARITQQIEMNMDINDFEDSLQTIEQQQPNPTQAPQKKIHTKCQQEIESYNVQIKTLQKSIQNMKEDLKIVIQGTIETMRELGLLDSFYQNENIILRDETKRELCEKLSQNQMLVQSLIRMGQQKTQVGSMKLPLLKKDDQ</sequence>